<feature type="chain" id="PRO_5041349671" description="Thionin-like protein" evidence="1">
    <location>
        <begin position="21"/>
        <end position="118"/>
    </location>
</feature>
<dbReference type="PANTHER" id="PTHR36312">
    <property type="entry name" value="THIONIN-LIKE PROTEIN 1"/>
    <property type="match status" value="1"/>
</dbReference>
<dbReference type="EMBL" id="JAJJMA010240861">
    <property type="protein sequence ID" value="MCL7042909.1"/>
    <property type="molecule type" value="Genomic_DNA"/>
</dbReference>
<dbReference type="InterPro" id="IPR038975">
    <property type="entry name" value="THNL"/>
</dbReference>
<protein>
    <recommendedName>
        <fullName evidence="4">Thionin-like protein</fullName>
    </recommendedName>
</protein>
<sequence>MKGAKLIIVMFLLLAGTCVGETIIQPNSYLKCYKACLKNLCSGKSAVGCYPTASLLCAGKCLLKKSSPSNVNRQPHHNYCILGCASYNCVNINTPENIYGEEVEGCLDSCSNKCDRKY</sequence>
<dbReference type="PANTHER" id="PTHR36312:SF1">
    <property type="entry name" value="OS01G0594500 PROTEIN"/>
    <property type="match status" value="1"/>
</dbReference>
<evidence type="ECO:0000313" key="3">
    <source>
        <dbReference type="Proteomes" id="UP001177140"/>
    </source>
</evidence>
<dbReference type="AlphaFoldDB" id="A0AA41VKC8"/>
<name>A0AA41VKC8_PAPNU</name>
<accession>A0AA41VKC8</accession>
<dbReference type="Proteomes" id="UP001177140">
    <property type="component" value="Unassembled WGS sequence"/>
</dbReference>
<evidence type="ECO:0008006" key="4">
    <source>
        <dbReference type="Google" id="ProtNLM"/>
    </source>
</evidence>
<reference evidence="2" key="1">
    <citation type="submission" date="2022-03" db="EMBL/GenBank/DDBJ databases">
        <title>A functionally conserved STORR gene fusion in Papaver species that diverged 16.8 million years ago.</title>
        <authorList>
            <person name="Catania T."/>
        </authorList>
    </citation>
    <scope>NUCLEOTIDE SEQUENCE</scope>
    <source>
        <strain evidence="2">S-191538</strain>
    </source>
</reference>
<keyword evidence="3" id="KW-1185">Reference proteome</keyword>
<proteinExistence type="predicted"/>
<keyword evidence="1" id="KW-0732">Signal</keyword>
<feature type="signal peptide" evidence="1">
    <location>
        <begin position="1"/>
        <end position="20"/>
    </location>
</feature>
<evidence type="ECO:0000313" key="2">
    <source>
        <dbReference type="EMBL" id="MCL7042909.1"/>
    </source>
</evidence>
<comment type="caution">
    <text evidence="2">The sequence shown here is derived from an EMBL/GenBank/DDBJ whole genome shotgun (WGS) entry which is preliminary data.</text>
</comment>
<gene>
    <name evidence="2" type="ORF">MKW94_018811</name>
</gene>
<evidence type="ECO:0000256" key="1">
    <source>
        <dbReference type="SAM" id="SignalP"/>
    </source>
</evidence>
<organism evidence="2 3">
    <name type="scientific">Papaver nudicaule</name>
    <name type="common">Iceland poppy</name>
    <dbReference type="NCBI Taxonomy" id="74823"/>
    <lineage>
        <taxon>Eukaryota</taxon>
        <taxon>Viridiplantae</taxon>
        <taxon>Streptophyta</taxon>
        <taxon>Embryophyta</taxon>
        <taxon>Tracheophyta</taxon>
        <taxon>Spermatophyta</taxon>
        <taxon>Magnoliopsida</taxon>
        <taxon>Ranunculales</taxon>
        <taxon>Papaveraceae</taxon>
        <taxon>Papaveroideae</taxon>
        <taxon>Papaver</taxon>
    </lineage>
</organism>